<gene>
    <name evidence="2" type="ORF">LN473_03935</name>
</gene>
<keyword evidence="1" id="KW-0812">Transmembrane</keyword>
<accession>A0ABS8L5Z1</accession>
<keyword evidence="1" id="KW-1133">Transmembrane helix</keyword>
<protein>
    <submittedName>
        <fullName evidence="2">Uncharacterized protein</fullName>
    </submittedName>
</protein>
<dbReference type="Proteomes" id="UP001430544">
    <property type="component" value="Unassembled WGS sequence"/>
</dbReference>
<evidence type="ECO:0000256" key="1">
    <source>
        <dbReference type="SAM" id="Phobius"/>
    </source>
</evidence>
<feature type="transmembrane region" description="Helical" evidence="1">
    <location>
        <begin position="52"/>
        <end position="69"/>
    </location>
</feature>
<feature type="transmembrane region" description="Helical" evidence="1">
    <location>
        <begin position="22"/>
        <end position="40"/>
    </location>
</feature>
<dbReference type="EMBL" id="JAJIUN010000013">
    <property type="protein sequence ID" value="MCC8621153.1"/>
    <property type="molecule type" value="Genomic_DNA"/>
</dbReference>
<organism evidence="2 3">
    <name type="scientific">Xanthomonas vesicatoria</name>
    <dbReference type="NCBI Taxonomy" id="56460"/>
    <lineage>
        <taxon>Bacteria</taxon>
        <taxon>Pseudomonadati</taxon>
        <taxon>Pseudomonadota</taxon>
        <taxon>Gammaproteobacteria</taxon>
        <taxon>Lysobacterales</taxon>
        <taxon>Lysobacteraceae</taxon>
        <taxon>Xanthomonas</taxon>
    </lineage>
</organism>
<reference evidence="2" key="1">
    <citation type="submission" date="2021-11" db="EMBL/GenBank/DDBJ databases">
        <title>Genome resources and taxonomic validation of 89 Xanthomonas strains.</title>
        <authorList>
            <person name="Tambong J.T."/>
        </authorList>
    </citation>
    <scope>NUCLEOTIDE SEQUENCE</scope>
    <source>
        <strain evidence="2">Bv 5-4A</strain>
    </source>
</reference>
<name>A0ABS8L5Z1_9XANT</name>
<sequence length="137" mass="14991">MSPAHADVGALLSRPASGWTRWGIPALWLGWVAVYVAGSLARDGVPQQVDVLRWLAPVAMVGLTVRHYVLCRRWAQVRDAGDALEIVQQARSQRVDLAQLRAVDPAWLLPPVRLALNSTVNAGRWCSCLFTGKTLPS</sequence>
<comment type="caution">
    <text evidence="2">The sequence shown here is derived from an EMBL/GenBank/DDBJ whole genome shotgun (WGS) entry which is preliminary data.</text>
</comment>
<proteinExistence type="predicted"/>
<keyword evidence="3" id="KW-1185">Reference proteome</keyword>
<keyword evidence="1" id="KW-0472">Membrane</keyword>
<evidence type="ECO:0000313" key="3">
    <source>
        <dbReference type="Proteomes" id="UP001430544"/>
    </source>
</evidence>
<evidence type="ECO:0000313" key="2">
    <source>
        <dbReference type="EMBL" id="MCC8621153.1"/>
    </source>
</evidence>
<dbReference type="RefSeq" id="WP_228860986.1">
    <property type="nucleotide sequence ID" value="NZ_CP018470.1"/>
</dbReference>